<evidence type="ECO:0000256" key="4">
    <source>
        <dbReference type="ARBA" id="ARBA00022502"/>
    </source>
</evidence>
<evidence type="ECO:0000313" key="10">
    <source>
        <dbReference type="EMBL" id="OZC10844.1"/>
    </source>
</evidence>
<reference evidence="10 11" key="1">
    <citation type="submission" date="2015-12" db="EMBL/GenBank/DDBJ databases">
        <title>Draft genome of the nematode, Onchocerca flexuosa.</title>
        <authorList>
            <person name="Mitreva M."/>
        </authorList>
    </citation>
    <scope>NUCLEOTIDE SEQUENCE [LARGE SCALE GENOMIC DNA]</scope>
    <source>
        <strain evidence="10">Red Deer</strain>
    </source>
</reference>
<accession>A0A238C0E7</accession>
<keyword evidence="6" id="KW-0256">Endoplasmic reticulum</keyword>
<evidence type="ECO:0000256" key="7">
    <source>
        <dbReference type="ARBA" id="ARBA00022989"/>
    </source>
</evidence>
<dbReference type="GO" id="GO:0005096">
    <property type="term" value="F:GTPase activator activity"/>
    <property type="evidence" value="ECO:0007669"/>
    <property type="project" value="TreeGrafter"/>
</dbReference>
<keyword evidence="4" id="KW-0337">GPI-anchor biosynthesis</keyword>
<dbReference type="Pfam" id="PF06699">
    <property type="entry name" value="PIG-F"/>
    <property type="match status" value="1"/>
</dbReference>
<dbReference type="InterPro" id="IPR009580">
    <property type="entry name" value="GPI_biosynthesis_protein_Pig-F"/>
</dbReference>
<feature type="transmembrane region" description="Helical" evidence="9">
    <location>
        <begin position="32"/>
        <end position="54"/>
    </location>
</feature>
<comment type="subcellular location">
    <subcellularLocation>
        <location evidence="1">Endoplasmic reticulum membrane</location>
        <topology evidence="1">Multi-pass membrane protein</topology>
    </subcellularLocation>
</comment>
<gene>
    <name evidence="10" type="ORF">X798_01988</name>
</gene>
<organism evidence="10 11">
    <name type="scientific">Onchocerca flexuosa</name>
    <dbReference type="NCBI Taxonomy" id="387005"/>
    <lineage>
        <taxon>Eukaryota</taxon>
        <taxon>Metazoa</taxon>
        <taxon>Ecdysozoa</taxon>
        <taxon>Nematoda</taxon>
        <taxon>Chromadorea</taxon>
        <taxon>Rhabditida</taxon>
        <taxon>Spirurina</taxon>
        <taxon>Spiruromorpha</taxon>
        <taxon>Filarioidea</taxon>
        <taxon>Onchocercidae</taxon>
        <taxon>Onchocerca</taxon>
    </lineage>
</organism>
<dbReference type="OrthoDB" id="338854at2759"/>
<dbReference type="InterPro" id="IPR009348">
    <property type="entry name" value="NPR2-like"/>
</dbReference>
<dbReference type="Pfam" id="PF06218">
    <property type="entry name" value="NPR2"/>
    <property type="match status" value="2"/>
</dbReference>
<name>A0A238C0E7_9BILA</name>
<evidence type="ECO:0000256" key="9">
    <source>
        <dbReference type="SAM" id="Phobius"/>
    </source>
</evidence>
<evidence type="ECO:0000313" key="11">
    <source>
        <dbReference type="Proteomes" id="UP000242913"/>
    </source>
</evidence>
<feature type="transmembrane region" description="Helical" evidence="9">
    <location>
        <begin position="7"/>
        <end position="26"/>
    </location>
</feature>
<feature type="transmembrane region" description="Helical" evidence="9">
    <location>
        <begin position="75"/>
        <end position="94"/>
    </location>
</feature>
<proteinExistence type="inferred from homology"/>
<evidence type="ECO:0000256" key="1">
    <source>
        <dbReference type="ARBA" id="ARBA00004477"/>
    </source>
</evidence>
<keyword evidence="7 9" id="KW-1133">Transmembrane helix</keyword>
<sequence>MKLNRAISYTALGVIVNHATAILFGAPFLSHFTATFVFSIVLAIVSIFPLLLVAENFDNLDIILFGERQLSHKCLLAHHLSLGGIFGAWFGAFVIPLDWDRWWQRWPIPCVFGTVFGGILGFLFSRIEILSIVMYAATSTYLSQVFNVPKLKAIIFAEFDAEKGPVIRIQVPDFLFDAKRFDTFSNAIIPKPELFHRLIKVNHVENSDGKVYKIMGHPVGIESDSYVRGRYIFNVCFVVDKNSQVDCLYEPMVQKCAAYLTLMEKDSRFLSQSQHKLPGLLLNIFESLNEHGECKIPVIDQTTIYLKLCPSFHGIEPPKVEPYMVPMFTQVPPPNTPNHIPKMDVLSQKICPKVDGVRCIKEIAMMVQIDADLVMRCVRNLHFYGCLTLIPLFMYSNTYVATEQLHDFYTNAVLIEIHLSAILFYECLDFIRPLNNEGKHSGPKPLFSDVFRLYASLKTGMTMKDWCERMSPRQYNVDERRVIQFGVCHGFVRKLCIYPVSLKKGDLRRIAKLCDGTRSLEDLAVVFAVSPIKLLEAIRDDGNFVFISK</sequence>
<comment type="pathway">
    <text evidence="2">Glycolipid biosynthesis; glycosylphosphatidylinositol-anchor biosynthesis.</text>
</comment>
<evidence type="ECO:0000256" key="6">
    <source>
        <dbReference type="ARBA" id="ARBA00022824"/>
    </source>
</evidence>
<protein>
    <submittedName>
        <fullName evidence="10">Nitrogen permease regulator 2</fullName>
    </submittedName>
</protein>
<dbReference type="PANTHER" id="PTHR12991">
    <property type="entry name" value="NITROGEN PERMEASE REGULATOR 2/TUMOR SUPPRESSOR CANDIDATE 4"/>
    <property type="match status" value="1"/>
</dbReference>
<dbReference type="GO" id="GO:0034198">
    <property type="term" value="P:cellular response to amino acid starvation"/>
    <property type="evidence" value="ECO:0007669"/>
    <property type="project" value="TreeGrafter"/>
</dbReference>
<dbReference type="EMBL" id="KZ269983">
    <property type="protein sequence ID" value="OZC10844.1"/>
    <property type="molecule type" value="Genomic_DNA"/>
</dbReference>
<evidence type="ECO:0000256" key="2">
    <source>
        <dbReference type="ARBA" id="ARBA00004687"/>
    </source>
</evidence>
<dbReference type="AlphaFoldDB" id="A0A238C0E7"/>
<evidence type="ECO:0000256" key="3">
    <source>
        <dbReference type="ARBA" id="ARBA00008433"/>
    </source>
</evidence>
<dbReference type="GO" id="GO:0010508">
    <property type="term" value="P:positive regulation of autophagy"/>
    <property type="evidence" value="ECO:0007669"/>
    <property type="project" value="TreeGrafter"/>
</dbReference>
<keyword evidence="11" id="KW-1185">Reference proteome</keyword>
<keyword evidence="5 9" id="KW-0812">Transmembrane</keyword>
<dbReference type="GO" id="GO:1990130">
    <property type="term" value="C:GATOR1 complex"/>
    <property type="evidence" value="ECO:0007669"/>
    <property type="project" value="TreeGrafter"/>
</dbReference>
<dbReference type="GO" id="GO:0006506">
    <property type="term" value="P:GPI anchor biosynthetic process"/>
    <property type="evidence" value="ECO:0007669"/>
    <property type="project" value="UniProtKB-UniPathway"/>
</dbReference>
<dbReference type="GO" id="GO:0005789">
    <property type="term" value="C:endoplasmic reticulum membrane"/>
    <property type="evidence" value="ECO:0007669"/>
    <property type="project" value="UniProtKB-SubCell"/>
</dbReference>
<dbReference type="Proteomes" id="UP000242913">
    <property type="component" value="Unassembled WGS sequence"/>
</dbReference>
<evidence type="ECO:0000256" key="8">
    <source>
        <dbReference type="ARBA" id="ARBA00023136"/>
    </source>
</evidence>
<dbReference type="PANTHER" id="PTHR12991:SF10">
    <property type="entry name" value="GATOR COMPLEX PROTEIN NPRL2"/>
    <property type="match status" value="1"/>
</dbReference>
<evidence type="ECO:0000256" key="5">
    <source>
        <dbReference type="ARBA" id="ARBA00022692"/>
    </source>
</evidence>
<dbReference type="UniPathway" id="UPA00196"/>
<comment type="similarity">
    <text evidence="3">Belongs to the NPR2 family.</text>
</comment>
<dbReference type="GO" id="GO:0005774">
    <property type="term" value="C:vacuolar membrane"/>
    <property type="evidence" value="ECO:0007669"/>
    <property type="project" value="TreeGrafter"/>
</dbReference>
<keyword evidence="8 9" id="KW-0472">Membrane</keyword>
<feature type="transmembrane region" description="Helical" evidence="9">
    <location>
        <begin position="106"/>
        <end position="124"/>
    </location>
</feature>
<dbReference type="GO" id="GO:1904262">
    <property type="term" value="P:negative regulation of TORC1 signaling"/>
    <property type="evidence" value="ECO:0007669"/>
    <property type="project" value="TreeGrafter"/>
</dbReference>